<keyword evidence="2 7" id="KW-0698">rRNA processing</keyword>
<feature type="binding site" evidence="7">
    <location>
        <position position="14"/>
    </location>
    <ligand>
        <name>ATP</name>
        <dbReference type="ChEBI" id="CHEBI:30616"/>
    </ligand>
</feature>
<dbReference type="PANTHER" id="PTHR12595">
    <property type="entry name" value="POS9-ACTIVATING FACTOR FAP7-RELATED"/>
    <property type="match status" value="1"/>
</dbReference>
<feature type="binding site" evidence="7">
    <location>
        <position position="12"/>
    </location>
    <ligand>
        <name>ATP</name>
        <dbReference type="ChEBI" id="CHEBI:30616"/>
    </ligand>
</feature>
<sequence length="196" mass="22377">MLIGLTGTPGTGKTSVSKLLEKRRGWKVVYLNDLIKEEHLYSEVDEERDSVIADMEFIRERLSGILEEEKGQHAEKAKVNGEEKENITIIESHLAHYITDIVIVLRAYPPELKKRLEKRGYSEEKINENAEAESIDLILAEAFEWCKKVFEVNTTGRTAEETLGDVEKIIDYILAGKENELQEYIPGSLDWIDSVP</sequence>
<dbReference type="Pfam" id="PF13238">
    <property type="entry name" value="AAA_18"/>
    <property type="match status" value="1"/>
</dbReference>
<evidence type="ECO:0000256" key="2">
    <source>
        <dbReference type="ARBA" id="ARBA00022552"/>
    </source>
</evidence>
<dbReference type="RefSeq" id="WP_048039850.1">
    <property type="nucleotide sequence ID" value="NZ_CP009513.1"/>
</dbReference>
<dbReference type="EMBL" id="CP009513">
    <property type="protein sequence ID" value="AKB67285.1"/>
    <property type="molecule type" value="Genomic_DNA"/>
</dbReference>
<dbReference type="InterPro" id="IPR020618">
    <property type="entry name" value="Adenyl_kinase_AK6"/>
</dbReference>
<dbReference type="AlphaFoldDB" id="A0A0E3RME6"/>
<evidence type="ECO:0000256" key="6">
    <source>
        <dbReference type="ARBA" id="ARBA00022840"/>
    </source>
</evidence>
<evidence type="ECO:0000256" key="7">
    <source>
        <dbReference type="HAMAP-Rule" id="MF_00039"/>
    </source>
</evidence>
<dbReference type="GO" id="GO:0006364">
    <property type="term" value="P:rRNA processing"/>
    <property type="evidence" value="ECO:0007669"/>
    <property type="project" value="UniProtKB-KW"/>
</dbReference>
<dbReference type="InterPro" id="IPR027417">
    <property type="entry name" value="P-loop_NTPase"/>
</dbReference>
<comment type="subunit">
    <text evidence="7">Interacts with uS11. Not a structural component of 40S pre-ribosomes, but transiently interacts with them by binding to uS11.</text>
</comment>
<dbReference type="EC" id="2.7.4.3" evidence="7"/>
<dbReference type="Gene3D" id="3.40.50.300">
    <property type="entry name" value="P-loop containing nucleotide triphosphate hydrolases"/>
    <property type="match status" value="1"/>
</dbReference>
<keyword evidence="6 7" id="KW-0067">ATP-binding</keyword>
<dbReference type="SUPFAM" id="SSF52540">
    <property type="entry name" value="P-loop containing nucleoside triphosphate hydrolases"/>
    <property type="match status" value="1"/>
</dbReference>
<dbReference type="GeneID" id="24876910"/>
<comment type="catalytic activity">
    <reaction evidence="7">
        <text>ATP + H2O = ADP + phosphate + H(+)</text>
        <dbReference type="Rhea" id="RHEA:13065"/>
        <dbReference type="ChEBI" id="CHEBI:15377"/>
        <dbReference type="ChEBI" id="CHEBI:15378"/>
        <dbReference type="ChEBI" id="CHEBI:30616"/>
        <dbReference type="ChEBI" id="CHEBI:43474"/>
        <dbReference type="ChEBI" id="CHEBI:456216"/>
    </reaction>
</comment>
<feature type="binding site" evidence="7">
    <location>
        <position position="15"/>
    </location>
    <ligand>
        <name>ATP</name>
        <dbReference type="ChEBI" id="CHEBI:30616"/>
    </ligand>
</feature>
<feature type="region of interest" description="LID" evidence="7">
    <location>
        <begin position="118"/>
        <end position="128"/>
    </location>
</feature>
<keyword evidence="1 7" id="KW-0690">Ribosome biogenesis</keyword>
<protein>
    <recommendedName>
        <fullName evidence="7">Putative adenylate kinase</fullName>
        <shortName evidence="7">AK</shortName>
        <ecNumber evidence="7">2.7.4.3</ecNumber>
    </recommendedName>
    <alternativeName>
        <fullName evidence="7">ATP-AMP transphosphorylase</fullName>
    </alternativeName>
</protein>
<accession>A0A0E3RME6</accession>
<dbReference type="PATRIC" id="fig|1434114.4.peg.910"/>
<evidence type="ECO:0000313" key="9">
    <source>
        <dbReference type="Proteomes" id="UP000033063"/>
    </source>
</evidence>
<evidence type="ECO:0000256" key="3">
    <source>
        <dbReference type="ARBA" id="ARBA00022679"/>
    </source>
</evidence>
<organism evidence="8 9">
    <name type="scientific">Methanosarcina mazei LYC</name>
    <dbReference type="NCBI Taxonomy" id="1434114"/>
    <lineage>
        <taxon>Archaea</taxon>
        <taxon>Methanobacteriati</taxon>
        <taxon>Methanobacteriota</taxon>
        <taxon>Stenosarchaea group</taxon>
        <taxon>Methanomicrobia</taxon>
        <taxon>Methanosarcinales</taxon>
        <taxon>Methanosarcinaceae</taxon>
        <taxon>Methanosarcina</taxon>
    </lineage>
</organism>
<comment type="caution">
    <text evidence="7">Lacks conserved residue(s) required for the propagation of feature annotation.</text>
</comment>
<keyword evidence="3 7" id="KW-0808">Transferase</keyword>
<comment type="catalytic activity">
    <reaction evidence="7">
        <text>AMP + ATP = 2 ADP</text>
        <dbReference type="Rhea" id="RHEA:12973"/>
        <dbReference type="ChEBI" id="CHEBI:30616"/>
        <dbReference type="ChEBI" id="CHEBI:456215"/>
        <dbReference type="ChEBI" id="CHEBI:456216"/>
        <dbReference type="EC" id="2.7.4.3"/>
    </reaction>
</comment>
<dbReference type="HOGENOM" id="CLU_079096_0_1_2"/>
<keyword evidence="4 7" id="KW-0547">Nucleotide-binding</keyword>
<evidence type="ECO:0000313" key="8">
    <source>
        <dbReference type="EMBL" id="AKB67285.1"/>
    </source>
</evidence>
<feature type="binding site" evidence="7">
    <location>
        <position position="10"/>
    </location>
    <ligand>
        <name>ATP</name>
        <dbReference type="ChEBI" id="CHEBI:30616"/>
    </ligand>
</feature>
<feature type="binding site" evidence="7">
    <location>
        <position position="13"/>
    </location>
    <ligand>
        <name>ATP</name>
        <dbReference type="ChEBI" id="CHEBI:30616"/>
    </ligand>
</feature>
<keyword evidence="5 7" id="KW-0418">Kinase</keyword>
<gene>
    <name evidence="8" type="ORF">MSMAL_0742</name>
</gene>
<reference evidence="8 9" key="1">
    <citation type="submission" date="2014-07" db="EMBL/GenBank/DDBJ databases">
        <title>Methanogenic archaea and the global carbon cycle.</title>
        <authorList>
            <person name="Henriksen J.R."/>
            <person name="Luke J."/>
            <person name="Reinhart S."/>
            <person name="Benedict M.N."/>
            <person name="Youngblut N.D."/>
            <person name="Metcalf M.E."/>
            <person name="Whitaker R.J."/>
            <person name="Metcalf W.W."/>
        </authorList>
    </citation>
    <scope>NUCLEOTIDE SEQUENCE [LARGE SCALE GENOMIC DNA]</scope>
    <source>
        <strain evidence="8 9">LYC</strain>
    </source>
</reference>
<dbReference type="GO" id="GO:0004017">
    <property type="term" value="F:AMP kinase activity"/>
    <property type="evidence" value="ECO:0007669"/>
    <property type="project" value="UniProtKB-UniRule"/>
</dbReference>
<dbReference type="GO" id="GO:0016887">
    <property type="term" value="F:ATP hydrolysis activity"/>
    <property type="evidence" value="ECO:0007669"/>
    <property type="project" value="InterPro"/>
</dbReference>
<feature type="binding site" evidence="7">
    <location>
        <position position="119"/>
    </location>
    <ligand>
        <name>ATP</name>
        <dbReference type="ChEBI" id="CHEBI:30616"/>
    </ligand>
</feature>
<dbReference type="GO" id="GO:0042274">
    <property type="term" value="P:ribosomal small subunit biogenesis"/>
    <property type="evidence" value="ECO:0007669"/>
    <property type="project" value="UniProtKB-UniRule"/>
</dbReference>
<evidence type="ECO:0000256" key="5">
    <source>
        <dbReference type="ARBA" id="ARBA00022777"/>
    </source>
</evidence>
<evidence type="ECO:0000256" key="1">
    <source>
        <dbReference type="ARBA" id="ARBA00022517"/>
    </source>
</evidence>
<dbReference type="GO" id="GO:0005524">
    <property type="term" value="F:ATP binding"/>
    <property type="evidence" value="ECO:0007669"/>
    <property type="project" value="UniProtKB-UniRule"/>
</dbReference>
<dbReference type="HAMAP" id="MF_00039">
    <property type="entry name" value="Adenylate_kinase_AK6"/>
    <property type="match status" value="1"/>
</dbReference>
<comment type="similarity">
    <text evidence="7">Belongs to the adenylate kinase family. AK6 subfamily.</text>
</comment>
<proteinExistence type="inferred from homology"/>
<dbReference type="PANTHER" id="PTHR12595:SF0">
    <property type="entry name" value="ADENYLATE KINASE ISOENZYME 6"/>
    <property type="match status" value="1"/>
</dbReference>
<dbReference type="Proteomes" id="UP000033063">
    <property type="component" value="Chromosome"/>
</dbReference>
<name>A0A0E3RME6_METMZ</name>
<comment type="function">
    <text evidence="7">Broad-specificity nucleoside monophosphate (NMP) kinase that catalyzes the reversible transfer of the terminal phosphate group between nucleoside triphosphates and monophosphates. Has also ATPase activity. Involved in the late maturation steps of the 30S ribosomal particles, specifically 16S rRNA maturation. While NMP activity is not required for ribosome maturation, ATPase activity is. Associates transiently with small ribosomal subunit protein uS11. ATP hydrolysis breaks the interaction with uS11. May temporarily remove uS11 from the ribosome to enable a conformational change of the ribosomal RNA that is needed for the final maturation step of the small ribosomal subunit.</text>
</comment>
<evidence type="ECO:0000256" key="4">
    <source>
        <dbReference type="ARBA" id="ARBA00022741"/>
    </source>
</evidence>